<dbReference type="AlphaFoldDB" id="A0A223ASG8"/>
<dbReference type="Pfam" id="PF09346">
    <property type="entry name" value="SMI1_KNR4"/>
    <property type="match status" value="1"/>
</dbReference>
<dbReference type="InterPro" id="IPR018958">
    <property type="entry name" value="Knr4/Smi1-like_dom"/>
</dbReference>
<keyword evidence="3" id="KW-1185">Reference proteome</keyword>
<feature type="domain" description="Knr4/Smi1-like" evidence="1">
    <location>
        <begin position="28"/>
        <end position="138"/>
    </location>
</feature>
<dbReference type="OrthoDB" id="2678366at2"/>
<evidence type="ECO:0000313" key="3">
    <source>
        <dbReference type="Proteomes" id="UP000214689"/>
    </source>
</evidence>
<dbReference type="SUPFAM" id="SSF160631">
    <property type="entry name" value="SMI1/KNR4-like"/>
    <property type="match status" value="1"/>
</dbReference>
<organism evidence="2 3">
    <name type="scientific">Mogibacterium pumilum</name>
    <dbReference type="NCBI Taxonomy" id="86332"/>
    <lineage>
        <taxon>Bacteria</taxon>
        <taxon>Bacillati</taxon>
        <taxon>Bacillota</taxon>
        <taxon>Clostridia</taxon>
        <taxon>Peptostreptococcales</taxon>
        <taxon>Anaerovoracaceae</taxon>
        <taxon>Mogibacterium</taxon>
    </lineage>
</organism>
<reference evidence="3" key="1">
    <citation type="submission" date="2016-05" db="EMBL/GenBank/DDBJ databases">
        <authorList>
            <person name="Holder M.E."/>
            <person name="Ajami N.J."/>
            <person name="Petrosino J.F."/>
        </authorList>
    </citation>
    <scope>NUCLEOTIDE SEQUENCE [LARGE SCALE GENOMIC DNA]</scope>
    <source>
        <strain evidence="3">ATCC 700696</strain>
    </source>
</reference>
<evidence type="ECO:0000313" key="2">
    <source>
        <dbReference type="EMBL" id="ASS37921.1"/>
    </source>
</evidence>
<dbReference type="EMBL" id="CP016199">
    <property type="protein sequence ID" value="ASS37921.1"/>
    <property type="molecule type" value="Genomic_DNA"/>
</dbReference>
<accession>A0A223ASG8</accession>
<proteinExistence type="predicted"/>
<sequence>MCNINLEKYRDRIALAYETSAFTEGIRPVSEDDIKKFEANYAYIPSEYRWLLLNLGGCYLSEPWIFDLKELEGNYTYFEEAYEEYMSECKHGPTFPIGGLGDGSIVFIDLESGKVRGYNNDYTDLEEIAESFSELILDLVEQVESFSSHNI</sequence>
<evidence type="ECO:0000259" key="1">
    <source>
        <dbReference type="SMART" id="SM00860"/>
    </source>
</evidence>
<protein>
    <recommendedName>
        <fullName evidence="1">Knr4/Smi1-like domain-containing protein</fullName>
    </recommendedName>
</protein>
<gene>
    <name evidence="2" type="ORF">AXF17_05395</name>
</gene>
<dbReference type="RefSeq" id="WP_094234155.1">
    <property type="nucleotide sequence ID" value="NZ_CP016199.1"/>
</dbReference>
<dbReference type="Proteomes" id="UP000214689">
    <property type="component" value="Chromosome"/>
</dbReference>
<dbReference type="Gene3D" id="3.40.1580.10">
    <property type="entry name" value="SMI1/KNR4-like"/>
    <property type="match status" value="1"/>
</dbReference>
<name>A0A223ASG8_9FIRM</name>
<dbReference type="InterPro" id="IPR037883">
    <property type="entry name" value="Knr4/Smi1-like_sf"/>
</dbReference>
<dbReference type="SMART" id="SM00860">
    <property type="entry name" value="SMI1_KNR4"/>
    <property type="match status" value="1"/>
</dbReference>